<comment type="caution">
    <text evidence="1">The sequence shown here is derived from an EMBL/GenBank/DDBJ whole genome shotgun (WGS) entry which is preliminary data.</text>
</comment>
<accession>A0ABP5DG35</accession>
<evidence type="ECO:0000313" key="1">
    <source>
        <dbReference type="EMBL" id="GAA1979232.1"/>
    </source>
</evidence>
<gene>
    <name evidence="1" type="ORF">GCM10009777_10680</name>
</gene>
<protein>
    <submittedName>
        <fullName evidence="1">Uncharacterized protein</fullName>
    </submittedName>
</protein>
<keyword evidence="2" id="KW-1185">Reference proteome</keyword>
<dbReference type="RefSeq" id="WP_344059245.1">
    <property type="nucleotide sequence ID" value="NZ_BAAAOH010000001.1"/>
</dbReference>
<name>A0ABP5DG35_9MICO</name>
<proteinExistence type="predicted"/>
<organism evidence="1 2">
    <name type="scientific">Microbacterium pumilum</name>
    <dbReference type="NCBI Taxonomy" id="344165"/>
    <lineage>
        <taxon>Bacteria</taxon>
        <taxon>Bacillati</taxon>
        <taxon>Actinomycetota</taxon>
        <taxon>Actinomycetes</taxon>
        <taxon>Micrococcales</taxon>
        <taxon>Microbacteriaceae</taxon>
        <taxon>Microbacterium</taxon>
    </lineage>
</organism>
<reference evidence="2" key="1">
    <citation type="journal article" date="2019" name="Int. J. Syst. Evol. Microbiol.">
        <title>The Global Catalogue of Microorganisms (GCM) 10K type strain sequencing project: providing services to taxonomists for standard genome sequencing and annotation.</title>
        <authorList>
            <consortium name="The Broad Institute Genomics Platform"/>
            <consortium name="The Broad Institute Genome Sequencing Center for Infectious Disease"/>
            <person name="Wu L."/>
            <person name="Ma J."/>
        </authorList>
    </citation>
    <scope>NUCLEOTIDE SEQUENCE [LARGE SCALE GENOMIC DNA]</scope>
    <source>
        <strain evidence="2">JCM 14902</strain>
    </source>
</reference>
<evidence type="ECO:0000313" key="2">
    <source>
        <dbReference type="Proteomes" id="UP001500326"/>
    </source>
</evidence>
<sequence>MLNGGRVEERGTPVIGTSKRYSQHYDKLMDERVLQRIAAENPLQTLTPAERQQDTLPVTRDPQPKPCTAWVRFGPHALQVDAVVVVWNDLACGIEFTVGEKQLRCWIWANAVTPTH</sequence>
<dbReference type="EMBL" id="BAAAOH010000001">
    <property type="protein sequence ID" value="GAA1979232.1"/>
    <property type="molecule type" value="Genomic_DNA"/>
</dbReference>
<dbReference type="Proteomes" id="UP001500326">
    <property type="component" value="Unassembled WGS sequence"/>
</dbReference>